<dbReference type="InterPro" id="IPR045391">
    <property type="entry name" value="DUF6520"/>
</dbReference>
<dbReference type="Proteomes" id="UP001595818">
    <property type="component" value="Unassembled WGS sequence"/>
</dbReference>
<evidence type="ECO:0000313" key="3">
    <source>
        <dbReference type="Proteomes" id="UP001595818"/>
    </source>
</evidence>
<dbReference type="RefSeq" id="WP_377064218.1">
    <property type="nucleotide sequence ID" value="NZ_JBHSJJ010000005.1"/>
</dbReference>
<dbReference type="EMBL" id="JBHSJJ010000005">
    <property type="protein sequence ID" value="MFC4872109.1"/>
    <property type="molecule type" value="Genomic_DNA"/>
</dbReference>
<protein>
    <submittedName>
        <fullName evidence="2">DUF6520 family protein</fullName>
    </submittedName>
</protein>
<gene>
    <name evidence="2" type="ORF">ACFPFU_10450</name>
</gene>
<keyword evidence="3" id="KW-1185">Reference proteome</keyword>
<comment type="caution">
    <text evidence="2">The sequence shown here is derived from an EMBL/GenBank/DDBJ whole genome shotgun (WGS) entry which is preliminary data.</text>
</comment>
<proteinExistence type="predicted"/>
<reference evidence="3" key="1">
    <citation type="journal article" date="2019" name="Int. J. Syst. Evol. Microbiol.">
        <title>The Global Catalogue of Microorganisms (GCM) 10K type strain sequencing project: providing services to taxonomists for standard genome sequencing and annotation.</title>
        <authorList>
            <consortium name="The Broad Institute Genomics Platform"/>
            <consortium name="The Broad Institute Genome Sequencing Center for Infectious Disease"/>
            <person name="Wu L."/>
            <person name="Ma J."/>
        </authorList>
    </citation>
    <scope>NUCLEOTIDE SEQUENCE [LARGE SCALE GENOMIC DNA]</scope>
    <source>
        <strain evidence="3">CGMCC 4.7466</strain>
    </source>
</reference>
<sequence length="93" mass="10176">MKKFRKLLPVMALVFGVGLAFATQSSNSSESKTDASEMLHWFDLDENYLGEKTQAQQQSQCGTPAIELCARGYESIDSNQEPVGSVVATTTKQ</sequence>
<accession>A0ABV9T0X7</accession>
<dbReference type="Pfam" id="PF20130">
    <property type="entry name" value="DUF6520"/>
    <property type="match status" value="1"/>
</dbReference>
<evidence type="ECO:0000256" key="1">
    <source>
        <dbReference type="SAM" id="SignalP"/>
    </source>
</evidence>
<organism evidence="2 3">
    <name type="scientific">Negadavirga shengliensis</name>
    <dbReference type="NCBI Taxonomy" id="1389218"/>
    <lineage>
        <taxon>Bacteria</taxon>
        <taxon>Pseudomonadati</taxon>
        <taxon>Bacteroidota</taxon>
        <taxon>Cytophagia</taxon>
        <taxon>Cytophagales</taxon>
        <taxon>Cyclobacteriaceae</taxon>
        <taxon>Negadavirga</taxon>
    </lineage>
</organism>
<name>A0ABV9T0X7_9BACT</name>
<evidence type="ECO:0000313" key="2">
    <source>
        <dbReference type="EMBL" id="MFC4872109.1"/>
    </source>
</evidence>
<feature type="signal peptide" evidence="1">
    <location>
        <begin position="1"/>
        <end position="22"/>
    </location>
</feature>
<feature type="chain" id="PRO_5046085324" evidence="1">
    <location>
        <begin position="23"/>
        <end position="93"/>
    </location>
</feature>
<keyword evidence="1" id="KW-0732">Signal</keyword>